<evidence type="ECO:0000313" key="6">
    <source>
        <dbReference type="EMBL" id="PSR74924.1"/>
    </source>
</evidence>
<comment type="cofactor">
    <cofactor evidence="1">
        <name>FAD</name>
        <dbReference type="ChEBI" id="CHEBI:57692"/>
    </cofactor>
</comment>
<dbReference type="AlphaFoldDB" id="A0A2R6NQR7"/>
<evidence type="ECO:0000256" key="4">
    <source>
        <dbReference type="ARBA" id="ARBA00023002"/>
    </source>
</evidence>
<evidence type="ECO:0000256" key="3">
    <source>
        <dbReference type="ARBA" id="ARBA00022827"/>
    </source>
</evidence>
<dbReference type="Pfam" id="PF01494">
    <property type="entry name" value="FAD_binding_3"/>
    <property type="match status" value="1"/>
</dbReference>
<evidence type="ECO:0000259" key="5">
    <source>
        <dbReference type="Pfam" id="PF01494"/>
    </source>
</evidence>
<dbReference type="InterPro" id="IPR050641">
    <property type="entry name" value="RIFMO-like"/>
</dbReference>
<dbReference type="Gene3D" id="3.50.50.60">
    <property type="entry name" value="FAD/NAD(P)-binding domain"/>
    <property type="match status" value="1"/>
</dbReference>
<sequence>MSSFPHRTDVLVVGSGPSGLTTALSLHKHGCTDITVVDCVTTGQNTSRAITLHAATLEALDEIGCAEPLIAACVKAGGGKIWNGDRFHYMGDYSALAPYTKFPFLALIPQHVTEHILGERLLEEGIKVHRPCKVVDLKVNELDPNITDAIFEDGQIVQARYIVGADGARSIVRQTAGIHYADPDGEDLTGKPIKQAIAADVIFTSPYHAAPNEAFFVLSNGNFFISVPMPGSSYDGQEVWRIGFSVSEGVPPQFPPTEYLQDMLDAYGPACIPSSAMPDRVPLKIKKTIWSSRFRTHSAIADTPFTRLFDTGGVIVLVGDAAHLHPPTGGQGMNLGLRDSVFLGPILAEHLKRSTQASATYEPAELDEPLKQWAAVRHAQALKIIALAKRTLAVFSCKNEITWYFGVIPINWMKVRNIGMWISELTGYSRRMNAWNLSGLASR</sequence>
<dbReference type="Proteomes" id="UP000186601">
    <property type="component" value="Unassembled WGS sequence"/>
</dbReference>
<dbReference type="InterPro" id="IPR002938">
    <property type="entry name" value="FAD-bd"/>
</dbReference>
<feature type="domain" description="FAD-binding" evidence="5">
    <location>
        <begin position="7"/>
        <end position="362"/>
    </location>
</feature>
<evidence type="ECO:0000256" key="2">
    <source>
        <dbReference type="ARBA" id="ARBA00022630"/>
    </source>
</evidence>
<accession>A0A2R6NQR7</accession>
<organism evidence="6 7">
    <name type="scientific">Hermanssonia centrifuga</name>
    <dbReference type="NCBI Taxonomy" id="98765"/>
    <lineage>
        <taxon>Eukaryota</taxon>
        <taxon>Fungi</taxon>
        <taxon>Dikarya</taxon>
        <taxon>Basidiomycota</taxon>
        <taxon>Agaricomycotina</taxon>
        <taxon>Agaricomycetes</taxon>
        <taxon>Polyporales</taxon>
        <taxon>Meruliaceae</taxon>
        <taxon>Hermanssonia</taxon>
    </lineage>
</organism>
<comment type="caution">
    <text evidence="6">The sequence shown here is derived from an EMBL/GenBank/DDBJ whole genome shotgun (WGS) entry which is preliminary data.</text>
</comment>
<dbReference type="STRING" id="98765.A0A2R6NQR7"/>
<dbReference type="GO" id="GO:0016709">
    <property type="term" value="F:oxidoreductase activity, acting on paired donors, with incorporation or reduction of molecular oxygen, NAD(P)H as one donor, and incorporation of one atom of oxygen"/>
    <property type="evidence" value="ECO:0007669"/>
    <property type="project" value="UniProtKB-ARBA"/>
</dbReference>
<proteinExistence type="predicted"/>
<dbReference type="InterPro" id="IPR036188">
    <property type="entry name" value="FAD/NAD-bd_sf"/>
</dbReference>
<gene>
    <name evidence="6" type="ORF">PHLCEN_2v9458</name>
</gene>
<reference evidence="6 7" key="1">
    <citation type="submission" date="2018-02" db="EMBL/GenBank/DDBJ databases">
        <title>Genome sequence of the basidiomycete white-rot fungus Phlebia centrifuga.</title>
        <authorList>
            <person name="Granchi Z."/>
            <person name="Peng M."/>
            <person name="de Vries R.P."/>
            <person name="Hilden K."/>
            <person name="Makela M.R."/>
            <person name="Grigoriev I."/>
            <person name="Riley R."/>
        </authorList>
    </citation>
    <scope>NUCLEOTIDE SEQUENCE [LARGE SCALE GENOMIC DNA]</scope>
    <source>
        <strain evidence="6 7">FBCC195</strain>
    </source>
</reference>
<dbReference type="PRINTS" id="PR00420">
    <property type="entry name" value="RNGMNOXGNASE"/>
</dbReference>
<keyword evidence="7" id="KW-1185">Reference proteome</keyword>
<protein>
    <recommendedName>
        <fullName evidence="5">FAD-binding domain-containing protein</fullName>
    </recommendedName>
</protein>
<dbReference type="Gene3D" id="3.30.70.2450">
    <property type="match status" value="1"/>
</dbReference>
<dbReference type="GO" id="GO:0071949">
    <property type="term" value="F:FAD binding"/>
    <property type="evidence" value="ECO:0007669"/>
    <property type="project" value="InterPro"/>
</dbReference>
<dbReference type="PANTHER" id="PTHR43004:SF19">
    <property type="entry name" value="BINDING MONOOXYGENASE, PUTATIVE (JCVI)-RELATED"/>
    <property type="match status" value="1"/>
</dbReference>
<dbReference type="OrthoDB" id="2690153at2759"/>
<evidence type="ECO:0000313" key="7">
    <source>
        <dbReference type="Proteomes" id="UP000186601"/>
    </source>
</evidence>
<dbReference type="PANTHER" id="PTHR43004">
    <property type="entry name" value="TRK SYSTEM POTASSIUM UPTAKE PROTEIN"/>
    <property type="match status" value="1"/>
</dbReference>
<evidence type="ECO:0000256" key="1">
    <source>
        <dbReference type="ARBA" id="ARBA00001974"/>
    </source>
</evidence>
<dbReference type="EMBL" id="MLYV02000944">
    <property type="protein sequence ID" value="PSR74924.1"/>
    <property type="molecule type" value="Genomic_DNA"/>
</dbReference>
<keyword evidence="4" id="KW-0560">Oxidoreductase</keyword>
<keyword evidence="3" id="KW-0274">FAD</keyword>
<dbReference type="SUPFAM" id="SSF51905">
    <property type="entry name" value="FAD/NAD(P)-binding domain"/>
    <property type="match status" value="1"/>
</dbReference>
<keyword evidence="2" id="KW-0285">Flavoprotein</keyword>
<name>A0A2R6NQR7_9APHY</name>